<dbReference type="AlphaFoldDB" id="Q72ZY8"/>
<accession>Q72ZY8</accession>
<organism evidence="1 2">
    <name type="scientific">Bacillus cereus (strain ATCC 10987 / NRS 248)</name>
    <dbReference type="NCBI Taxonomy" id="222523"/>
    <lineage>
        <taxon>Bacteria</taxon>
        <taxon>Bacillati</taxon>
        <taxon>Bacillota</taxon>
        <taxon>Bacilli</taxon>
        <taxon>Bacillales</taxon>
        <taxon>Bacillaceae</taxon>
        <taxon>Bacillus</taxon>
        <taxon>Bacillus cereus group</taxon>
    </lineage>
</organism>
<evidence type="ECO:0000313" key="1">
    <source>
        <dbReference type="EMBL" id="AAS43430.1"/>
    </source>
</evidence>
<dbReference type="EMBL" id="AE017194">
    <property type="protein sequence ID" value="AAS43430.1"/>
    <property type="molecule type" value="Genomic_DNA"/>
</dbReference>
<name>Q72ZY8_BACC1</name>
<dbReference type="HOGENOM" id="CLU_3371829_0_0_9"/>
<protein>
    <submittedName>
        <fullName evidence="1">Uncharacterized protein</fullName>
    </submittedName>
</protein>
<dbReference type="Proteomes" id="UP000002527">
    <property type="component" value="Chromosome"/>
</dbReference>
<reference evidence="1 2" key="1">
    <citation type="journal article" date="2004" name="Nucleic Acids Res.">
        <title>The genome sequence of Bacillus cereus ATCC 10987 reveals metabolic adaptations and a large plasmid related to Bacillus anthracis pXO1.</title>
        <authorList>
            <person name="Rasko D.A."/>
            <person name="Ravel J."/>
            <person name="Okstad O.A."/>
            <person name="Helgason E."/>
            <person name="Cer R.Z."/>
            <person name="Jiang L."/>
            <person name="Shores K.A."/>
            <person name="Fouts D.E."/>
            <person name="Tourasse N.J."/>
            <person name="Angiuoli S.V."/>
            <person name="Kolonay J."/>
            <person name="Nelson W.C."/>
            <person name="Kolsto A.-B."/>
            <person name="Fraser C.M."/>
            <person name="Read T.D."/>
        </authorList>
    </citation>
    <scope>NUCLEOTIDE SEQUENCE [LARGE SCALE GENOMIC DNA]</scope>
    <source>
        <strain evidence="2">ATCC 10987 / NRS 248</strain>
    </source>
</reference>
<dbReference type="KEGG" id="bca:BCE_4529"/>
<evidence type="ECO:0000313" key="2">
    <source>
        <dbReference type="Proteomes" id="UP000002527"/>
    </source>
</evidence>
<proteinExistence type="predicted"/>
<sequence length="34" mass="4270">MFSSYIYYKKNKKKKRVISLTKRFVILQFCHFSH</sequence>
<gene>
    <name evidence="1" type="ordered locus">BCE_4529</name>
</gene>